<accession>A0AAP0PNL5</accession>
<keyword evidence="2" id="KW-1185">Reference proteome</keyword>
<protein>
    <submittedName>
        <fullName evidence="1">Uncharacterized protein</fullName>
    </submittedName>
</protein>
<gene>
    <name evidence="1" type="ORF">Syun_009502</name>
</gene>
<dbReference type="Proteomes" id="UP001420932">
    <property type="component" value="Unassembled WGS sequence"/>
</dbReference>
<evidence type="ECO:0000313" key="2">
    <source>
        <dbReference type="Proteomes" id="UP001420932"/>
    </source>
</evidence>
<organism evidence="1 2">
    <name type="scientific">Stephania yunnanensis</name>
    <dbReference type="NCBI Taxonomy" id="152371"/>
    <lineage>
        <taxon>Eukaryota</taxon>
        <taxon>Viridiplantae</taxon>
        <taxon>Streptophyta</taxon>
        <taxon>Embryophyta</taxon>
        <taxon>Tracheophyta</taxon>
        <taxon>Spermatophyta</taxon>
        <taxon>Magnoliopsida</taxon>
        <taxon>Ranunculales</taxon>
        <taxon>Menispermaceae</taxon>
        <taxon>Menispermoideae</taxon>
        <taxon>Cissampelideae</taxon>
        <taxon>Stephania</taxon>
    </lineage>
</organism>
<name>A0AAP0PNL5_9MAGN</name>
<comment type="caution">
    <text evidence="1">The sequence shown here is derived from an EMBL/GenBank/DDBJ whole genome shotgun (WGS) entry which is preliminary data.</text>
</comment>
<dbReference type="AlphaFoldDB" id="A0AAP0PNL5"/>
<evidence type="ECO:0000313" key="1">
    <source>
        <dbReference type="EMBL" id="KAK9151193.1"/>
    </source>
</evidence>
<sequence length="138" mass="15794">MAKTKSRVKSEANRRIFWVERKQLMVERLRYEDNWILEGEGTTHEAATPHSDDNSDSLEWLWENMRIWKTIRNGGQAIMILAGRDDYGWKSLGETLFHFIRVASAWNGKETVEDHLCESGCLGTNSAAVTWDTCGSGE</sequence>
<dbReference type="EMBL" id="JBBNAF010000004">
    <property type="protein sequence ID" value="KAK9151193.1"/>
    <property type="molecule type" value="Genomic_DNA"/>
</dbReference>
<proteinExistence type="predicted"/>
<reference evidence="1 2" key="1">
    <citation type="submission" date="2024-01" db="EMBL/GenBank/DDBJ databases">
        <title>Genome assemblies of Stephania.</title>
        <authorList>
            <person name="Yang L."/>
        </authorList>
    </citation>
    <scope>NUCLEOTIDE SEQUENCE [LARGE SCALE GENOMIC DNA]</scope>
    <source>
        <strain evidence="1">YNDBR</strain>
        <tissue evidence="1">Leaf</tissue>
    </source>
</reference>